<reference evidence="3" key="1">
    <citation type="journal article" date="2005" name="Nature">
        <title>Sequencing of Aspergillus nidulans and comparative analysis with A. fumigatus and A. oryzae.</title>
        <authorList>
            <person name="Galagan J.E."/>
            <person name="Calvo S.E."/>
            <person name="Cuomo C."/>
            <person name="Ma L.J."/>
            <person name="Wortman J.R."/>
            <person name="Batzoglou S."/>
            <person name="Lee S.I."/>
            <person name="Basturkmen M."/>
            <person name="Spevak C.C."/>
            <person name="Clutterbuck J."/>
            <person name="Kapitonov V."/>
            <person name="Jurka J."/>
            <person name="Scazzocchio C."/>
            <person name="Farman M."/>
            <person name="Butler J."/>
            <person name="Purcell S."/>
            <person name="Harris S."/>
            <person name="Braus G.H."/>
            <person name="Draht O."/>
            <person name="Busch S."/>
            <person name="D'Enfert C."/>
            <person name="Bouchier C."/>
            <person name="Goldman G.H."/>
            <person name="Bell-Pedersen D."/>
            <person name="Griffiths-Jones S."/>
            <person name="Doonan J.H."/>
            <person name="Yu J."/>
            <person name="Vienken K."/>
            <person name="Pain A."/>
            <person name="Freitag M."/>
            <person name="Selker E.U."/>
            <person name="Archer D.B."/>
            <person name="Penalva M.A."/>
            <person name="Oakley B.R."/>
            <person name="Momany M."/>
            <person name="Tanaka T."/>
            <person name="Kumagai T."/>
            <person name="Asai K."/>
            <person name="Machida M."/>
            <person name="Nierman W.C."/>
            <person name="Denning D.W."/>
            <person name="Caddick M."/>
            <person name="Hynes M."/>
            <person name="Paoletti M."/>
            <person name="Fischer R."/>
            <person name="Miller B."/>
            <person name="Dyer P."/>
            <person name="Sachs M.S."/>
            <person name="Osmani S.A."/>
            <person name="Birren B.W."/>
        </authorList>
    </citation>
    <scope>NUCLEOTIDE SEQUENCE [LARGE SCALE GENOMIC DNA]</scope>
    <source>
        <strain evidence="3">FGSC A4 / ATCC 38163 / CBS 112.46 / NRRL 194 / M139</strain>
    </source>
</reference>
<dbReference type="STRING" id="227321.Q5AUV3"/>
<dbReference type="Proteomes" id="UP000000560">
    <property type="component" value="Chromosome II"/>
</dbReference>
<evidence type="ECO:0000256" key="1">
    <source>
        <dbReference type="SAM" id="MobiDB-lite"/>
    </source>
</evidence>
<dbReference type="KEGG" id="ani:ANIA_07927"/>
<accession>Q5AUV3</accession>
<proteinExistence type="predicted"/>
<dbReference type="InParanoid" id="Q5AUV3"/>
<dbReference type="OMA" id="RTIQYQA"/>
<dbReference type="EMBL" id="BN001302">
    <property type="protein sequence ID" value="CBF73537.1"/>
    <property type="molecule type" value="Genomic_DNA"/>
</dbReference>
<dbReference type="RefSeq" id="XP_681196.1">
    <property type="nucleotide sequence ID" value="XM_676104.1"/>
</dbReference>
<sequence length="202" mass="23424">MPSQAAKPSAAERRLARSHAARSTHARARRLRTIQYQAQKAQDASNELQEDSGELPQYGLLHALSYYRRDPFESSARRLRPMEQMFFDHYLTVIIPLMRCNGLDVEFYRRMTLSWIPLALSDDGLLNVLFLAACRHLSECYQTRPQAEPFSRMAFQYKLRLLRSLREEISAETAHFTDASVIKAIMLAYDEEKLSRRLLINA</sequence>
<accession>C8V4W7</accession>
<protein>
    <submittedName>
        <fullName evidence="2">Uncharacterized protein</fullName>
    </submittedName>
</protein>
<feature type="compositionally biased region" description="Basic residues" evidence="1">
    <location>
        <begin position="16"/>
        <end position="27"/>
    </location>
</feature>
<evidence type="ECO:0000313" key="3">
    <source>
        <dbReference type="Proteomes" id="UP000000560"/>
    </source>
</evidence>
<dbReference type="eggNOG" id="ENOG502SRGH">
    <property type="taxonomic scope" value="Eukaryota"/>
</dbReference>
<dbReference type="HOGENOM" id="CLU_067182_1_0_1"/>
<reference evidence="3" key="2">
    <citation type="journal article" date="2009" name="Fungal Genet. Biol.">
        <title>The 2008 update of the Aspergillus nidulans genome annotation: a community effort.</title>
        <authorList>
            <person name="Wortman J.R."/>
            <person name="Gilsenan J.M."/>
            <person name="Joardar V."/>
            <person name="Deegan J."/>
            <person name="Clutterbuck J."/>
            <person name="Andersen M.R."/>
            <person name="Archer D."/>
            <person name="Bencina M."/>
            <person name="Braus G."/>
            <person name="Coutinho P."/>
            <person name="von Dohren H."/>
            <person name="Doonan J."/>
            <person name="Driessen A.J."/>
            <person name="Durek P."/>
            <person name="Espeso E."/>
            <person name="Fekete E."/>
            <person name="Flipphi M."/>
            <person name="Estrada C.G."/>
            <person name="Geysens S."/>
            <person name="Goldman G."/>
            <person name="de Groot P.W."/>
            <person name="Hansen K."/>
            <person name="Harris S.D."/>
            <person name="Heinekamp T."/>
            <person name="Helmstaedt K."/>
            <person name="Henrissat B."/>
            <person name="Hofmann G."/>
            <person name="Homan T."/>
            <person name="Horio T."/>
            <person name="Horiuchi H."/>
            <person name="James S."/>
            <person name="Jones M."/>
            <person name="Karaffa L."/>
            <person name="Karanyi Z."/>
            <person name="Kato M."/>
            <person name="Keller N."/>
            <person name="Kelly D.E."/>
            <person name="Kiel J.A."/>
            <person name="Kim J.M."/>
            <person name="van der Klei I.J."/>
            <person name="Klis F.M."/>
            <person name="Kovalchuk A."/>
            <person name="Krasevec N."/>
            <person name="Kubicek C.P."/>
            <person name="Liu B."/>
            <person name="Maccabe A."/>
            <person name="Meyer V."/>
            <person name="Mirabito P."/>
            <person name="Miskei M."/>
            <person name="Mos M."/>
            <person name="Mullins J."/>
            <person name="Nelson D.R."/>
            <person name="Nielsen J."/>
            <person name="Oakley B.R."/>
            <person name="Osmani S.A."/>
            <person name="Pakula T."/>
            <person name="Paszewski A."/>
            <person name="Paulsen I."/>
            <person name="Pilsyk S."/>
            <person name="Pocsi I."/>
            <person name="Punt P.J."/>
            <person name="Ram A.F."/>
            <person name="Ren Q."/>
            <person name="Robellet X."/>
            <person name="Robson G."/>
            <person name="Seiboth B."/>
            <person name="van Solingen P."/>
            <person name="Specht T."/>
            <person name="Sun J."/>
            <person name="Taheri-Talesh N."/>
            <person name="Takeshita N."/>
            <person name="Ussery D."/>
            <person name="vanKuyk P.A."/>
            <person name="Visser H."/>
            <person name="van de Vondervoort P.J."/>
            <person name="de Vries R.P."/>
            <person name="Walton J."/>
            <person name="Xiang X."/>
            <person name="Xiong Y."/>
            <person name="Zeng A.P."/>
            <person name="Brandt B.W."/>
            <person name="Cornell M.J."/>
            <person name="van den Hondel C.A."/>
            <person name="Visser J."/>
            <person name="Oliver S.G."/>
            <person name="Turner G."/>
        </authorList>
    </citation>
    <scope>GENOME REANNOTATION</scope>
    <source>
        <strain evidence="3">FGSC A4 / ATCC 38163 / CBS 112.46 / NRRL 194 / M139</strain>
    </source>
</reference>
<dbReference type="GeneID" id="2869199"/>
<feature type="region of interest" description="Disordered" evidence="1">
    <location>
        <begin position="1"/>
        <end position="27"/>
    </location>
</feature>
<name>Q5AUV3_EMENI</name>
<organism evidence="2 3">
    <name type="scientific">Emericella nidulans (strain FGSC A4 / ATCC 38163 / CBS 112.46 / NRRL 194 / M139)</name>
    <name type="common">Aspergillus nidulans</name>
    <dbReference type="NCBI Taxonomy" id="227321"/>
    <lineage>
        <taxon>Eukaryota</taxon>
        <taxon>Fungi</taxon>
        <taxon>Dikarya</taxon>
        <taxon>Ascomycota</taxon>
        <taxon>Pezizomycotina</taxon>
        <taxon>Eurotiomycetes</taxon>
        <taxon>Eurotiomycetidae</taxon>
        <taxon>Eurotiales</taxon>
        <taxon>Aspergillaceae</taxon>
        <taxon>Aspergillus</taxon>
        <taxon>Aspergillus subgen. Nidulantes</taxon>
    </lineage>
</organism>
<gene>
    <name evidence="2" type="ORF">ANIA_07927</name>
</gene>
<keyword evidence="3" id="KW-1185">Reference proteome</keyword>
<dbReference type="AlphaFoldDB" id="Q5AUV3"/>
<dbReference type="OrthoDB" id="5620at2759"/>
<evidence type="ECO:0000313" key="2">
    <source>
        <dbReference type="EMBL" id="CBF73537.1"/>
    </source>
</evidence>